<evidence type="ECO:0000256" key="3">
    <source>
        <dbReference type="ARBA" id="ARBA00022741"/>
    </source>
</evidence>
<gene>
    <name evidence="6" type="ORF">GCM10009720_01980</name>
</gene>
<comment type="similarity">
    <text evidence="1">Belongs to the ABC transporter superfamily.</text>
</comment>
<name>A0ABN2U0T7_9MICC</name>
<dbReference type="Pfam" id="PF00005">
    <property type="entry name" value="ABC_tran"/>
    <property type="match status" value="1"/>
</dbReference>
<dbReference type="GO" id="GO:0005524">
    <property type="term" value="F:ATP binding"/>
    <property type="evidence" value="ECO:0007669"/>
    <property type="project" value="UniProtKB-KW"/>
</dbReference>
<protein>
    <submittedName>
        <fullName evidence="6">ABC transporter ATP-binding protein</fullName>
    </submittedName>
</protein>
<dbReference type="PANTHER" id="PTHR43335">
    <property type="entry name" value="ABC TRANSPORTER, ATP-BINDING PROTEIN"/>
    <property type="match status" value="1"/>
</dbReference>
<evidence type="ECO:0000256" key="1">
    <source>
        <dbReference type="ARBA" id="ARBA00005417"/>
    </source>
</evidence>
<dbReference type="InterPro" id="IPR003439">
    <property type="entry name" value="ABC_transporter-like_ATP-bd"/>
</dbReference>
<dbReference type="InterPro" id="IPR027417">
    <property type="entry name" value="P-loop_NTPase"/>
</dbReference>
<evidence type="ECO:0000313" key="7">
    <source>
        <dbReference type="Proteomes" id="UP001501461"/>
    </source>
</evidence>
<organism evidence="6 7">
    <name type="scientific">Yaniella flava</name>
    <dbReference type="NCBI Taxonomy" id="287930"/>
    <lineage>
        <taxon>Bacteria</taxon>
        <taxon>Bacillati</taxon>
        <taxon>Actinomycetota</taxon>
        <taxon>Actinomycetes</taxon>
        <taxon>Micrococcales</taxon>
        <taxon>Micrococcaceae</taxon>
        <taxon>Yaniella</taxon>
    </lineage>
</organism>
<evidence type="ECO:0000259" key="5">
    <source>
        <dbReference type="PROSITE" id="PS50893"/>
    </source>
</evidence>
<dbReference type="PANTHER" id="PTHR43335:SF4">
    <property type="entry name" value="ABC TRANSPORTER, ATP-BINDING PROTEIN"/>
    <property type="match status" value="1"/>
</dbReference>
<dbReference type="Proteomes" id="UP001501461">
    <property type="component" value="Unassembled WGS sequence"/>
</dbReference>
<evidence type="ECO:0000313" key="6">
    <source>
        <dbReference type="EMBL" id="GAA2025932.1"/>
    </source>
</evidence>
<dbReference type="Gene3D" id="3.40.50.300">
    <property type="entry name" value="P-loop containing nucleotide triphosphate hydrolases"/>
    <property type="match status" value="1"/>
</dbReference>
<keyword evidence="7" id="KW-1185">Reference proteome</keyword>
<evidence type="ECO:0000256" key="2">
    <source>
        <dbReference type="ARBA" id="ARBA00022448"/>
    </source>
</evidence>
<keyword evidence="2" id="KW-0813">Transport</keyword>
<feature type="domain" description="ABC transporter" evidence="5">
    <location>
        <begin position="2"/>
        <end position="227"/>
    </location>
</feature>
<comment type="caution">
    <text evidence="6">The sequence shown here is derived from an EMBL/GenBank/DDBJ whole genome shotgun (WGS) entry which is preliminary data.</text>
</comment>
<sequence length="320" mass="34359">MISVAKIAKHYGGTTAVDDVSFDVQPGVVTGFLGPNGAGKTTTMRMILGLDRPTSGVATINNRSYADVPAPMREVGALLDAKAIQTGRTARDHLRWLNRAGNLPSGRVTEVLKMVELSDVADRRVAGYSLGMFQRLGIAAALLGDPETLILDEPSNGLDPAGMRWIRDFMKDMAAQGRTVFVSSHLMGEMQQSADQVIVINRGRLVADVDVEQLFTSAAQVIVQSPRSDELRVLLVDHGAKIHQTTSEATVGNESQGMDPAHSALRVAGLGAPRIGELAAANRIPLYELTPEQTDLETAFLALTEQETLGVEALHDRGER</sequence>
<keyword evidence="3" id="KW-0547">Nucleotide-binding</keyword>
<proteinExistence type="inferred from homology"/>
<dbReference type="PROSITE" id="PS00211">
    <property type="entry name" value="ABC_TRANSPORTER_1"/>
    <property type="match status" value="1"/>
</dbReference>
<dbReference type="InterPro" id="IPR003593">
    <property type="entry name" value="AAA+_ATPase"/>
</dbReference>
<dbReference type="InterPro" id="IPR017871">
    <property type="entry name" value="ABC_transporter-like_CS"/>
</dbReference>
<dbReference type="PROSITE" id="PS50893">
    <property type="entry name" value="ABC_TRANSPORTER_2"/>
    <property type="match status" value="1"/>
</dbReference>
<dbReference type="SMART" id="SM00382">
    <property type="entry name" value="AAA"/>
    <property type="match status" value="1"/>
</dbReference>
<keyword evidence="4 6" id="KW-0067">ATP-binding</keyword>
<dbReference type="EMBL" id="BAAAMN010000005">
    <property type="protein sequence ID" value="GAA2025932.1"/>
    <property type="molecule type" value="Genomic_DNA"/>
</dbReference>
<dbReference type="SUPFAM" id="SSF52540">
    <property type="entry name" value="P-loop containing nucleoside triphosphate hydrolases"/>
    <property type="match status" value="1"/>
</dbReference>
<evidence type="ECO:0000256" key="4">
    <source>
        <dbReference type="ARBA" id="ARBA00022840"/>
    </source>
</evidence>
<accession>A0ABN2U0T7</accession>
<dbReference type="RefSeq" id="WP_343955732.1">
    <property type="nucleotide sequence ID" value="NZ_BAAAMN010000005.1"/>
</dbReference>
<reference evidence="6 7" key="1">
    <citation type="journal article" date="2019" name="Int. J. Syst. Evol. Microbiol.">
        <title>The Global Catalogue of Microorganisms (GCM) 10K type strain sequencing project: providing services to taxonomists for standard genome sequencing and annotation.</title>
        <authorList>
            <consortium name="The Broad Institute Genomics Platform"/>
            <consortium name="The Broad Institute Genome Sequencing Center for Infectious Disease"/>
            <person name="Wu L."/>
            <person name="Ma J."/>
        </authorList>
    </citation>
    <scope>NUCLEOTIDE SEQUENCE [LARGE SCALE GENOMIC DNA]</scope>
    <source>
        <strain evidence="6 7">JCM 13595</strain>
    </source>
</reference>